<dbReference type="Pfam" id="PF02518">
    <property type="entry name" value="HATPase_c"/>
    <property type="match status" value="1"/>
</dbReference>
<dbReference type="SUPFAM" id="SSF55874">
    <property type="entry name" value="ATPase domain of HSP90 chaperone/DNA topoisomerase II/histidine kinase"/>
    <property type="match status" value="1"/>
</dbReference>
<evidence type="ECO:0000256" key="2">
    <source>
        <dbReference type="ARBA" id="ARBA00005887"/>
    </source>
</evidence>
<dbReference type="GO" id="GO:0008519">
    <property type="term" value="F:ammonium channel activity"/>
    <property type="evidence" value="ECO:0007669"/>
    <property type="project" value="InterPro"/>
</dbReference>
<dbReference type="PROSITE" id="PS50109">
    <property type="entry name" value="HIS_KIN"/>
    <property type="match status" value="1"/>
</dbReference>
<dbReference type="Gene3D" id="1.10.3430.10">
    <property type="entry name" value="Ammonium transporter AmtB like domains"/>
    <property type="match status" value="1"/>
</dbReference>
<comment type="similarity">
    <text evidence="2">Belongs to the ammonia transporter channel (TC 1.A.11.2) family.</text>
</comment>
<keyword evidence="4 11" id="KW-0812">Transmembrane</keyword>
<evidence type="ECO:0000259" key="12">
    <source>
        <dbReference type="PROSITE" id="PS50109"/>
    </source>
</evidence>
<dbReference type="Gene3D" id="1.20.5.1930">
    <property type="match status" value="1"/>
</dbReference>
<dbReference type="SUPFAM" id="SSF111352">
    <property type="entry name" value="Ammonium transporter"/>
    <property type="match status" value="1"/>
</dbReference>
<dbReference type="InterPro" id="IPR011712">
    <property type="entry name" value="Sig_transdc_His_kin_sub3_dim/P"/>
</dbReference>
<evidence type="ECO:0000256" key="10">
    <source>
        <dbReference type="SAM" id="Coils"/>
    </source>
</evidence>
<evidence type="ECO:0000256" key="8">
    <source>
        <dbReference type="ARBA" id="ARBA00023136"/>
    </source>
</evidence>
<proteinExistence type="inferred from homology"/>
<evidence type="ECO:0000256" key="6">
    <source>
        <dbReference type="ARBA" id="ARBA00022989"/>
    </source>
</evidence>
<dbReference type="InterPro" id="IPR024041">
    <property type="entry name" value="NH4_transpt_AmtB-like_dom"/>
</dbReference>
<feature type="coiled-coil region" evidence="10">
    <location>
        <begin position="455"/>
        <end position="493"/>
    </location>
</feature>
<dbReference type="Proteomes" id="UP000675664">
    <property type="component" value="Unassembled WGS sequence"/>
</dbReference>
<dbReference type="SMART" id="SM00387">
    <property type="entry name" value="HATPase_c"/>
    <property type="match status" value="1"/>
</dbReference>
<reference evidence="13" key="1">
    <citation type="submission" date="2021-04" db="EMBL/GenBank/DDBJ databases">
        <title>Sinoanaerobacter chloroacetimidivorans sp. nov., an obligate anaerobic bacterium isolated from anaerobic sludge.</title>
        <authorList>
            <person name="Bao Y."/>
        </authorList>
    </citation>
    <scope>NUCLEOTIDE SEQUENCE</scope>
    <source>
        <strain evidence="13">BAD-6</strain>
    </source>
</reference>
<evidence type="ECO:0000313" key="14">
    <source>
        <dbReference type="Proteomes" id="UP000675664"/>
    </source>
</evidence>
<keyword evidence="6 11" id="KW-1133">Transmembrane helix</keyword>
<dbReference type="InterPro" id="IPR036890">
    <property type="entry name" value="HATPase_C_sf"/>
</dbReference>
<feature type="transmembrane region" description="Helical" evidence="11">
    <location>
        <begin position="87"/>
        <end position="107"/>
    </location>
</feature>
<feature type="transmembrane region" description="Helical" evidence="11">
    <location>
        <begin position="43"/>
        <end position="67"/>
    </location>
</feature>
<dbReference type="InterPro" id="IPR005467">
    <property type="entry name" value="His_kinase_dom"/>
</dbReference>
<evidence type="ECO:0000313" key="13">
    <source>
        <dbReference type="EMBL" id="MBR0599483.1"/>
    </source>
</evidence>
<keyword evidence="5 13" id="KW-0418">Kinase</keyword>
<dbReference type="GO" id="GO:0016020">
    <property type="term" value="C:membrane"/>
    <property type="evidence" value="ECO:0007669"/>
    <property type="project" value="UniProtKB-SubCell"/>
</dbReference>
<dbReference type="Pfam" id="PF07730">
    <property type="entry name" value="HisKA_3"/>
    <property type="match status" value="1"/>
</dbReference>
<keyword evidence="8 11" id="KW-0472">Membrane</keyword>
<dbReference type="GO" id="GO:0000155">
    <property type="term" value="F:phosphorelay sensor kinase activity"/>
    <property type="evidence" value="ECO:0007669"/>
    <property type="project" value="InterPro"/>
</dbReference>
<evidence type="ECO:0000256" key="5">
    <source>
        <dbReference type="ARBA" id="ARBA00022777"/>
    </source>
</evidence>
<dbReference type="Pfam" id="PF00909">
    <property type="entry name" value="Ammonium_transp"/>
    <property type="match status" value="1"/>
</dbReference>
<dbReference type="EMBL" id="JAGSND010000013">
    <property type="protein sequence ID" value="MBR0599483.1"/>
    <property type="molecule type" value="Genomic_DNA"/>
</dbReference>
<feature type="transmembrane region" description="Helical" evidence="11">
    <location>
        <begin position="221"/>
        <end position="240"/>
    </location>
</feature>
<evidence type="ECO:0000256" key="3">
    <source>
        <dbReference type="ARBA" id="ARBA00022448"/>
    </source>
</evidence>
<reference evidence="13" key="2">
    <citation type="submission" date="2021-04" db="EMBL/GenBank/DDBJ databases">
        <authorList>
            <person name="Liu J."/>
        </authorList>
    </citation>
    <scope>NUCLEOTIDE SEQUENCE</scope>
    <source>
        <strain evidence="13">BAD-6</strain>
    </source>
</reference>
<feature type="transmembrane region" description="Helical" evidence="11">
    <location>
        <begin position="252"/>
        <end position="272"/>
    </location>
</feature>
<dbReference type="InterPro" id="IPR003594">
    <property type="entry name" value="HATPase_dom"/>
</dbReference>
<dbReference type="PANTHER" id="PTHR11730:SF6">
    <property type="entry name" value="AMMONIUM TRANSPORTER"/>
    <property type="match status" value="1"/>
</dbReference>
<dbReference type="Gene3D" id="3.30.565.10">
    <property type="entry name" value="Histidine kinase-like ATPase, C-terminal domain"/>
    <property type="match status" value="1"/>
</dbReference>
<comment type="caution">
    <text evidence="13">The sequence shown here is derived from an EMBL/GenBank/DDBJ whole genome shotgun (WGS) entry which is preliminary data.</text>
</comment>
<evidence type="ECO:0000256" key="4">
    <source>
        <dbReference type="ARBA" id="ARBA00022692"/>
    </source>
</evidence>
<keyword evidence="10" id="KW-0175">Coiled coil</keyword>
<dbReference type="InterPro" id="IPR029020">
    <property type="entry name" value="Ammonium/urea_transptr"/>
</dbReference>
<feature type="transmembrane region" description="Helical" evidence="11">
    <location>
        <begin position="191"/>
        <end position="209"/>
    </location>
</feature>
<dbReference type="RefSeq" id="WP_227019613.1">
    <property type="nucleotide sequence ID" value="NZ_JAGSND010000013.1"/>
</dbReference>
<feature type="transmembrane region" description="Helical" evidence="11">
    <location>
        <begin position="6"/>
        <end position="31"/>
    </location>
</feature>
<keyword evidence="9" id="KW-0924">Ammonia transport</keyword>
<comment type="subcellular location">
    <subcellularLocation>
        <location evidence="1">Membrane</location>
        <topology evidence="1">Multi-pass membrane protein</topology>
    </subcellularLocation>
</comment>
<protein>
    <submittedName>
        <fullName evidence="13">Histidine kinase</fullName>
    </submittedName>
</protein>
<keyword evidence="14" id="KW-1185">Reference proteome</keyword>
<keyword evidence="3" id="KW-0813">Transport</keyword>
<dbReference type="PANTHER" id="PTHR11730">
    <property type="entry name" value="AMMONIUM TRANSPORTER"/>
    <property type="match status" value="1"/>
</dbReference>
<feature type="transmembrane region" description="Helical" evidence="11">
    <location>
        <begin position="278"/>
        <end position="297"/>
    </location>
</feature>
<evidence type="ECO:0000256" key="11">
    <source>
        <dbReference type="SAM" id="Phobius"/>
    </source>
</evidence>
<dbReference type="GO" id="GO:0046983">
    <property type="term" value="F:protein dimerization activity"/>
    <property type="evidence" value="ECO:0007669"/>
    <property type="project" value="InterPro"/>
</dbReference>
<sequence length="636" mass="70281">MQEIDTLWIIICACFVFFMQAGFVCYEVGFVQSKNVISVAIENLVTFMITTIGFCLVGFPVMFGKTFYGIVGNSLWYFQGIEKASPLGYAFVFFELMFAATAVTIFAGSMSERTKLFPLQIAALVSAVLIFPVYGHWVWGGLFIHQETWLSSLGFIDFAGATVVHTTAGFIALAGLIVIGKRSKPGGRRSNIPFAVLGVFILWFAWFGFNGGSILAFNDKVGLILLNTNLAAASGMIGALAVNRLQSRNGGYLLSIFNGVLGGLVAITAASYYLGPMAALLIGFFAGMMVEVSSNLLEKFGIDDAVGAVPIHLFGGIAGTLLLPFFMHEDLLHTASRLQQFLVQLLGLLVNFCWAFGAAFLMFKIIDRLTGMRVTPEEEEKGLNIVEFSDIYSWEKHMEISSYEREIKEKNDLLRKQARLLTVTEEQEKTKLARDLHDGVGQSLAALKLILGMTKKNLESDAQKLDKNQRALIQNTEKAVKLAETSINEIRNVLNNLKPEHLKEKGLTGGLEAMTKDLNSMNGLSCRLEILHPIPHFDDTITLNLYRIMQEALTNIVKHARASSVVIRAGAMNKNDYYDFQIIDDGIGFDIRKNQFGVGIPSIQDRVKMLGGRVEILTEEGKGTRIIVEVPINDER</sequence>
<feature type="transmembrane region" description="Helical" evidence="11">
    <location>
        <begin position="309"/>
        <end position="326"/>
    </location>
</feature>
<evidence type="ECO:0000256" key="7">
    <source>
        <dbReference type="ARBA" id="ARBA00023012"/>
    </source>
</evidence>
<feature type="transmembrane region" description="Helical" evidence="11">
    <location>
        <begin position="119"/>
        <end position="139"/>
    </location>
</feature>
<keyword evidence="5 13" id="KW-0808">Transferase</keyword>
<evidence type="ECO:0000256" key="1">
    <source>
        <dbReference type="ARBA" id="ARBA00004141"/>
    </source>
</evidence>
<dbReference type="AlphaFoldDB" id="A0A8J8B268"/>
<gene>
    <name evidence="13" type="ORF">KCX82_16470</name>
</gene>
<evidence type="ECO:0000256" key="9">
    <source>
        <dbReference type="ARBA" id="ARBA00023177"/>
    </source>
</evidence>
<accession>A0A8J8B268</accession>
<dbReference type="GO" id="GO:0097272">
    <property type="term" value="P:ammonium homeostasis"/>
    <property type="evidence" value="ECO:0007669"/>
    <property type="project" value="TreeGrafter"/>
</dbReference>
<feature type="domain" description="Histidine kinase" evidence="12">
    <location>
        <begin position="545"/>
        <end position="634"/>
    </location>
</feature>
<keyword evidence="7" id="KW-0902">Two-component regulatory system</keyword>
<name>A0A8J8B268_9FIRM</name>
<dbReference type="CDD" id="cd16917">
    <property type="entry name" value="HATPase_UhpB-NarQ-NarX-like"/>
    <property type="match status" value="1"/>
</dbReference>
<organism evidence="13 14">
    <name type="scientific">Sinanaerobacter chloroacetimidivorans</name>
    <dbReference type="NCBI Taxonomy" id="2818044"/>
    <lineage>
        <taxon>Bacteria</taxon>
        <taxon>Bacillati</taxon>
        <taxon>Bacillota</taxon>
        <taxon>Clostridia</taxon>
        <taxon>Peptostreptococcales</taxon>
        <taxon>Anaerovoracaceae</taxon>
        <taxon>Sinanaerobacter</taxon>
    </lineage>
</organism>
<feature type="transmembrane region" description="Helical" evidence="11">
    <location>
        <begin position="159"/>
        <end position="179"/>
    </location>
</feature>
<feature type="transmembrane region" description="Helical" evidence="11">
    <location>
        <begin position="341"/>
        <end position="363"/>
    </location>
</feature>